<organism evidence="2 3">
    <name type="scientific">Sulfobacillus acidophilus (strain ATCC 700253 / DSM 10332 / NAL)</name>
    <dbReference type="NCBI Taxonomy" id="679936"/>
    <lineage>
        <taxon>Bacteria</taxon>
        <taxon>Bacillati</taxon>
        <taxon>Bacillota</taxon>
        <taxon>Clostridia</taxon>
        <taxon>Eubacteriales</taxon>
        <taxon>Clostridiales Family XVII. Incertae Sedis</taxon>
        <taxon>Sulfobacillus</taxon>
    </lineage>
</organism>
<accession>G8U190</accession>
<dbReference type="Pfam" id="PF13400">
    <property type="entry name" value="Tad"/>
    <property type="match status" value="1"/>
</dbReference>
<reference evidence="2 3" key="2">
    <citation type="journal article" date="2012" name="Stand. Genomic Sci.">
        <title>Complete genome sequence of the moderately thermophilic mineral-sulfide-oxidizing firmicute Sulfobacillus acidophilus type strain (NAL(T)).</title>
        <authorList>
            <person name="Anderson I."/>
            <person name="Chertkov O."/>
            <person name="Chen A."/>
            <person name="Saunders E."/>
            <person name="Lapidus A."/>
            <person name="Nolan M."/>
            <person name="Lucas S."/>
            <person name="Hammon N."/>
            <person name="Deshpande S."/>
            <person name="Cheng J.F."/>
            <person name="Han C."/>
            <person name="Tapia R."/>
            <person name="Goodwin L.A."/>
            <person name="Pitluck S."/>
            <person name="Liolios K."/>
            <person name="Pagani I."/>
            <person name="Ivanova N."/>
            <person name="Mikhailova N."/>
            <person name="Pati A."/>
            <person name="Palaniappan K."/>
            <person name="Land M."/>
            <person name="Pan C."/>
            <person name="Rohde M."/>
            <person name="Pukall R."/>
            <person name="Goker M."/>
            <person name="Detter J.C."/>
            <person name="Woyke T."/>
            <person name="Bristow J."/>
            <person name="Eisen J.A."/>
            <person name="Markowitz V."/>
            <person name="Hugenholtz P."/>
            <person name="Kyrpides N.C."/>
            <person name="Klenk H.P."/>
            <person name="Mavromatis K."/>
        </authorList>
    </citation>
    <scope>NUCLEOTIDE SEQUENCE [LARGE SCALE GENOMIC DNA]</scope>
    <source>
        <strain evidence="3">ATCC 700253 / DSM 10332 / NAL</strain>
    </source>
</reference>
<dbReference type="EMBL" id="CP003179">
    <property type="protein sequence ID" value="AEW04323.1"/>
    <property type="molecule type" value="Genomic_DNA"/>
</dbReference>
<sequence length="385" mass="39371">MRNTRRIMKNLFQSLNCLMPKSGQVVPLTVLFLLVLLGLVGLGLTIGSVFFAQQKLQAAVDAAALAGAQEMTTMDINAPNDQANLIIQDDPQAVNPMIVTQSNPPYTVVASAEAKVPGSFAALFGYKTFTIRAKAVATYGPGPAFDYAVFQGDSNLTDPPLTIHGANIIQTAFGQTSAANVHSNNGLVLRGATIVQGACSASSNVVVDGVGGCSGGTSSFVSQIPMPLWSAQVLTNGATQVIGSPSNPTGLTFNGATQFSGNWVVYGNVNIDGAIVGPSSIVAIGGSITIHGAASFGTDINGLGVCLAALPPVSSPNVSENITIRGAHNIIGILYAPTGTISLSGADIVQGAVIGYQVDLGGAGIVQYDPTQVATIPYRQVALIQ</sequence>
<dbReference type="HOGENOM" id="CLU_717511_0_0_9"/>
<name>G8U190_SULAD</name>
<protein>
    <recommendedName>
        <fullName evidence="1">Putative Flp pilus-assembly TadG-like N-terminal domain-containing protein</fullName>
    </recommendedName>
</protein>
<evidence type="ECO:0000313" key="2">
    <source>
        <dbReference type="EMBL" id="AEW04323.1"/>
    </source>
</evidence>
<proteinExistence type="predicted"/>
<dbReference type="AlphaFoldDB" id="G8U190"/>
<evidence type="ECO:0000313" key="3">
    <source>
        <dbReference type="Proteomes" id="UP000005439"/>
    </source>
</evidence>
<dbReference type="KEGG" id="sap:Sulac_0820"/>
<keyword evidence="3" id="KW-1185">Reference proteome</keyword>
<dbReference type="InterPro" id="IPR028087">
    <property type="entry name" value="Tad_N"/>
</dbReference>
<reference evidence="3" key="1">
    <citation type="submission" date="2011-12" db="EMBL/GenBank/DDBJ databases">
        <title>The complete genome of chromosome of Sulfobacillus acidophilus DSM 10332.</title>
        <authorList>
            <person name="Lucas S."/>
            <person name="Han J."/>
            <person name="Lapidus A."/>
            <person name="Bruce D."/>
            <person name="Goodwin L."/>
            <person name="Pitluck S."/>
            <person name="Peters L."/>
            <person name="Kyrpides N."/>
            <person name="Mavromatis K."/>
            <person name="Ivanova N."/>
            <person name="Mikhailova N."/>
            <person name="Chertkov O."/>
            <person name="Saunders E."/>
            <person name="Detter J.C."/>
            <person name="Tapia R."/>
            <person name="Han C."/>
            <person name="Land M."/>
            <person name="Hauser L."/>
            <person name="Markowitz V."/>
            <person name="Cheng J.-F."/>
            <person name="Hugenholtz P."/>
            <person name="Woyke T."/>
            <person name="Wu D."/>
            <person name="Pukall R."/>
            <person name="Gehrich-Schroeter G."/>
            <person name="Schneider S."/>
            <person name="Klenk H.-P."/>
            <person name="Eisen J.A."/>
        </authorList>
    </citation>
    <scope>NUCLEOTIDE SEQUENCE [LARGE SCALE GENOMIC DNA]</scope>
    <source>
        <strain evidence="3">ATCC 700253 / DSM 10332 / NAL</strain>
    </source>
</reference>
<gene>
    <name evidence="2" type="ordered locus">Sulac_0820</name>
</gene>
<dbReference type="STRING" id="679936.Sulac_0820"/>
<dbReference type="PATRIC" id="fig|679936.5.peg.872"/>
<dbReference type="Proteomes" id="UP000005439">
    <property type="component" value="Chromosome"/>
</dbReference>
<feature type="domain" description="Putative Flp pilus-assembly TadG-like N-terminal" evidence="1">
    <location>
        <begin position="23"/>
        <end position="69"/>
    </location>
</feature>
<evidence type="ECO:0000259" key="1">
    <source>
        <dbReference type="Pfam" id="PF13400"/>
    </source>
</evidence>